<sequence>MPAKAIDSKPLLDIIGVISDVGPYEYASPMSQNKLRKNKIRNLDEKTQELILWGQHGKSFDENTVLQKSKEGIVIAIFTGITATLQNFKGIVQGSSSSATQVYLNLDIPEVQKYSSSYKWKYPTLEKQLPQVTQLSPLEAAGKLYTIGQISSQPTSSFEGGATFCTIAKVTSIITSVKWYYKACKHCGKGYNNMSDTATCTCQFPVSRPMYKLPLTLTDRSGSLDAVAFSKVAKDLVECLAEQVCMNMKIDATDHVITLDNAIGKERLFYKGMNTGSVGKYPIDYVLKRSFPVENSNLVPMLTTSKQLNSKMKYSIYRR</sequence>
<reference evidence="1" key="2">
    <citation type="submission" date="2025-09" db="UniProtKB">
        <authorList>
            <consortium name="EnsemblPlants"/>
        </authorList>
    </citation>
    <scope>IDENTIFICATION</scope>
</reference>
<evidence type="ECO:0000313" key="2">
    <source>
        <dbReference type="Proteomes" id="UP001732700"/>
    </source>
</evidence>
<dbReference type="EnsemblPlants" id="AVESA.00010b.r2.5CG0918100.1">
    <property type="protein sequence ID" value="AVESA.00010b.r2.5CG0918100.1.CDS"/>
    <property type="gene ID" value="AVESA.00010b.r2.5CG0918100"/>
</dbReference>
<dbReference type="Proteomes" id="UP001732700">
    <property type="component" value="Chromosome 5C"/>
</dbReference>
<evidence type="ECO:0000313" key="1">
    <source>
        <dbReference type="EnsemblPlants" id="AVESA.00010b.r2.5CG0918100.1.CDS"/>
    </source>
</evidence>
<protein>
    <submittedName>
        <fullName evidence="1">Uncharacterized protein</fullName>
    </submittedName>
</protein>
<name>A0ACD5Y6Q4_AVESA</name>
<accession>A0ACD5Y6Q4</accession>
<keyword evidence="2" id="KW-1185">Reference proteome</keyword>
<reference evidence="1" key="1">
    <citation type="submission" date="2021-05" db="EMBL/GenBank/DDBJ databases">
        <authorList>
            <person name="Scholz U."/>
            <person name="Mascher M."/>
            <person name="Fiebig A."/>
        </authorList>
    </citation>
    <scope>NUCLEOTIDE SEQUENCE [LARGE SCALE GENOMIC DNA]</scope>
</reference>
<proteinExistence type="predicted"/>
<organism evidence="1 2">
    <name type="scientific">Avena sativa</name>
    <name type="common">Oat</name>
    <dbReference type="NCBI Taxonomy" id="4498"/>
    <lineage>
        <taxon>Eukaryota</taxon>
        <taxon>Viridiplantae</taxon>
        <taxon>Streptophyta</taxon>
        <taxon>Embryophyta</taxon>
        <taxon>Tracheophyta</taxon>
        <taxon>Spermatophyta</taxon>
        <taxon>Magnoliopsida</taxon>
        <taxon>Liliopsida</taxon>
        <taxon>Poales</taxon>
        <taxon>Poaceae</taxon>
        <taxon>BOP clade</taxon>
        <taxon>Pooideae</taxon>
        <taxon>Poodae</taxon>
        <taxon>Poeae</taxon>
        <taxon>Poeae Chloroplast Group 1 (Aveneae type)</taxon>
        <taxon>Aveninae</taxon>
        <taxon>Avena</taxon>
    </lineage>
</organism>